<dbReference type="PANTHER" id="PTHR35369:SF2">
    <property type="entry name" value="BLR3025 PROTEIN"/>
    <property type="match status" value="1"/>
</dbReference>
<evidence type="ECO:0000256" key="1">
    <source>
        <dbReference type="ARBA" id="ARBA00022763"/>
    </source>
</evidence>
<dbReference type="AlphaFoldDB" id="A0A518C9I0"/>
<sequence length="478" mass="54730">MVVLTESTKRGDFVYQCNDLAKRRGVRPGMPASEAETFAKTHDSLKIRQASLDQDKTALVEVALRCEPYSFCIGLEETDRPECLLMDVTGIAHFFSGEHALLEQLQQELSSQGFETRLAIANTVGMAWAVAHCLETSQRMIVPATDRAFKDKLSIGALRLPETVLAKLGRLGIYTIGQLQKLDRCSLWSRFGEELLRRMDQLAGERPESITSCRPVPRFIASRRLEYGLTQPETIEQLWLSLLERLVSLLSPMRLGTRHLRCHFVMDNRSEHEINIRLCGTTADVRRLANLLRLQLERQHWNAPLVGIRLEALEVAPLDRTQREMLEGASHDQACRFSQLLDRLSSRLGNEAVTRPAGQPNPIPELSVRLVPVTEVFSAKTVEQDALLPLDRPTALFPCPRPIEVIAVIPDGPPTALFWKSDRLEIAQCWGPERIEFGWWLGPFVRRDYYRVETTKGKRLWVFRRLQDDRWFWHGEWF</sequence>
<proteinExistence type="predicted"/>
<gene>
    <name evidence="3" type="ORF">Pan97_29210</name>
</gene>
<dbReference type="Pfam" id="PF00817">
    <property type="entry name" value="IMS"/>
    <property type="match status" value="1"/>
</dbReference>
<organism evidence="3 4">
    <name type="scientific">Bremerella volcania</name>
    <dbReference type="NCBI Taxonomy" id="2527984"/>
    <lineage>
        <taxon>Bacteria</taxon>
        <taxon>Pseudomonadati</taxon>
        <taxon>Planctomycetota</taxon>
        <taxon>Planctomycetia</taxon>
        <taxon>Pirellulales</taxon>
        <taxon>Pirellulaceae</taxon>
        <taxon>Bremerella</taxon>
    </lineage>
</organism>
<keyword evidence="4" id="KW-1185">Reference proteome</keyword>
<accession>A0A518C9I0</accession>
<evidence type="ECO:0000259" key="2">
    <source>
        <dbReference type="Pfam" id="PF00817"/>
    </source>
</evidence>
<protein>
    <submittedName>
        <fullName evidence="3">DNA polymerase IV</fullName>
    </submittedName>
</protein>
<evidence type="ECO:0000313" key="3">
    <source>
        <dbReference type="EMBL" id="QDU75879.1"/>
    </source>
</evidence>
<dbReference type="InterPro" id="IPR050356">
    <property type="entry name" value="SulA_CellDiv_inhibitor"/>
</dbReference>
<dbReference type="EMBL" id="CP036289">
    <property type="protein sequence ID" value="QDU75879.1"/>
    <property type="molecule type" value="Genomic_DNA"/>
</dbReference>
<name>A0A518C9I0_9BACT</name>
<dbReference type="InterPro" id="IPR043502">
    <property type="entry name" value="DNA/RNA_pol_sf"/>
</dbReference>
<dbReference type="CDD" id="cd03468">
    <property type="entry name" value="PolY_like"/>
    <property type="match status" value="1"/>
</dbReference>
<evidence type="ECO:0000313" key="4">
    <source>
        <dbReference type="Proteomes" id="UP000318626"/>
    </source>
</evidence>
<reference evidence="4" key="1">
    <citation type="submission" date="2019-02" db="EMBL/GenBank/DDBJ databases">
        <title>Deep-cultivation of Planctomycetes and their phenomic and genomic characterization uncovers novel biology.</title>
        <authorList>
            <person name="Wiegand S."/>
            <person name="Jogler M."/>
            <person name="Boedeker C."/>
            <person name="Pinto D."/>
            <person name="Vollmers J."/>
            <person name="Rivas-Marin E."/>
            <person name="Kohn T."/>
            <person name="Peeters S.H."/>
            <person name="Heuer A."/>
            <person name="Rast P."/>
            <person name="Oberbeckmann S."/>
            <person name="Bunk B."/>
            <person name="Jeske O."/>
            <person name="Meyerdierks A."/>
            <person name="Storesund J.E."/>
            <person name="Kallscheuer N."/>
            <person name="Luecker S."/>
            <person name="Lage O.M."/>
            <person name="Pohl T."/>
            <person name="Merkel B.J."/>
            <person name="Hornburger P."/>
            <person name="Mueller R.-W."/>
            <person name="Bruemmer F."/>
            <person name="Labrenz M."/>
            <person name="Spormann A.M."/>
            <person name="Op den Camp H."/>
            <person name="Overmann J."/>
            <person name="Amann R."/>
            <person name="Jetten M.S.M."/>
            <person name="Mascher T."/>
            <person name="Medema M.H."/>
            <person name="Devos D.P."/>
            <person name="Kaster A.-K."/>
            <person name="Ovreas L."/>
            <person name="Rohde M."/>
            <person name="Galperin M.Y."/>
            <person name="Jogler C."/>
        </authorList>
    </citation>
    <scope>NUCLEOTIDE SEQUENCE [LARGE SCALE GENOMIC DNA]</scope>
    <source>
        <strain evidence="4">Pan97</strain>
    </source>
</reference>
<dbReference type="SUPFAM" id="SSF56672">
    <property type="entry name" value="DNA/RNA polymerases"/>
    <property type="match status" value="1"/>
</dbReference>
<dbReference type="InterPro" id="IPR001126">
    <property type="entry name" value="UmuC"/>
</dbReference>
<dbReference type="GO" id="GO:0006281">
    <property type="term" value="P:DNA repair"/>
    <property type="evidence" value="ECO:0007669"/>
    <property type="project" value="InterPro"/>
</dbReference>
<keyword evidence="1" id="KW-0227">DNA damage</keyword>
<dbReference type="PANTHER" id="PTHR35369">
    <property type="entry name" value="BLR3025 PROTEIN-RELATED"/>
    <property type="match status" value="1"/>
</dbReference>
<dbReference type="Proteomes" id="UP000318626">
    <property type="component" value="Chromosome"/>
</dbReference>
<dbReference type="KEGG" id="bvo:Pan97_29210"/>
<feature type="domain" description="UmuC" evidence="2">
    <location>
        <begin position="3"/>
        <end position="129"/>
    </location>
</feature>